<keyword evidence="2" id="KW-0238">DNA-binding</keyword>
<dbReference type="GO" id="GO:0003700">
    <property type="term" value="F:DNA-binding transcription factor activity"/>
    <property type="evidence" value="ECO:0007669"/>
    <property type="project" value="InterPro"/>
</dbReference>
<evidence type="ECO:0000256" key="3">
    <source>
        <dbReference type="ARBA" id="ARBA00023163"/>
    </source>
</evidence>
<dbReference type="InterPro" id="IPR050204">
    <property type="entry name" value="AraC_XylS_family_regulators"/>
</dbReference>
<evidence type="ECO:0000256" key="2">
    <source>
        <dbReference type="ARBA" id="ARBA00023125"/>
    </source>
</evidence>
<dbReference type="Pfam" id="PF12833">
    <property type="entry name" value="HTH_18"/>
    <property type="match status" value="1"/>
</dbReference>
<gene>
    <name evidence="5" type="primary">rhaR_15</name>
    <name evidence="5" type="ORF">LMG29739_05966</name>
</gene>
<accession>A0A6J5EX12</accession>
<dbReference type="PANTHER" id="PTHR46796">
    <property type="entry name" value="HTH-TYPE TRANSCRIPTIONAL ACTIVATOR RHAS-RELATED"/>
    <property type="match status" value="1"/>
</dbReference>
<dbReference type="RefSeq" id="WP_175115089.1">
    <property type="nucleotide sequence ID" value="NZ_CADIKF010000077.1"/>
</dbReference>
<dbReference type="SMART" id="SM00342">
    <property type="entry name" value="HTH_ARAC"/>
    <property type="match status" value="1"/>
</dbReference>
<evidence type="ECO:0000259" key="4">
    <source>
        <dbReference type="PROSITE" id="PS01124"/>
    </source>
</evidence>
<dbReference type="InterPro" id="IPR037923">
    <property type="entry name" value="HTH-like"/>
</dbReference>
<dbReference type="InterPro" id="IPR020449">
    <property type="entry name" value="Tscrpt_reg_AraC-type_HTH"/>
</dbReference>
<dbReference type="GO" id="GO:0043565">
    <property type="term" value="F:sequence-specific DNA binding"/>
    <property type="evidence" value="ECO:0007669"/>
    <property type="project" value="InterPro"/>
</dbReference>
<name>A0A6J5EX12_9BURK</name>
<keyword evidence="6" id="KW-1185">Reference proteome</keyword>
<dbReference type="Gene3D" id="1.10.10.60">
    <property type="entry name" value="Homeodomain-like"/>
    <property type="match status" value="2"/>
</dbReference>
<dbReference type="Pfam" id="PF14525">
    <property type="entry name" value="AraC_binding_2"/>
    <property type="match status" value="1"/>
</dbReference>
<evidence type="ECO:0000313" key="6">
    <source>
        <dbReference type="Proteomes" id="UP000494329"/>
    </source>
</evidence>
<keyword evidence="1" id="KW-0805">Transcription regulation</keyword>
<dbReference type="PANTHER" id="PTHR46796:SF6">
    <property type="entry name" value="ARAC SUBFAMILY"/>
    <property type="match status" value="1"/>
</dbReference>
<dbReference type="EMBL" id="CADIKF010000077">
    <property type="protein sequence ID" value="CAB3771139.1"/>
    <property type="molecule type" value="Genomic_DNA"/>
</dbReference>
<dbReference type="PROSITE" id="PS01124">
    <property type="entry name" value="HTH_ARAC_FAMILY_2"/>
    <property type="match status" value="1"/>
</dbReference>
<dbReference type="SUPFAM" id="SSF46689">
    <property type="entry name" value="Homeodomain-like"/>
    <property type="match status" value="2"/>
</dbReference>
<sequence>MIHEPIKMQLTDAPWEKDIWREACKTTFQLDCKFRGDRSVESRANTWSLGALNITSATLSNVGFLPVLNALTSHIYIKIVTSGVMLVEQDGVRKRLGPGDAVLVDPDQPYEQVFDEKTELIALQIPKETLRERGLRFRLRHIFVANMASPDTRAIIDIITRIANQHGASSVKMRMRQGEYLADLVDLLLDDPTLITKGRSGPATLFQAKCYIEKNFDNPGLTRSDIAAAVHVSDSYLNRIFREQEGQSIMRFLLNYRLAVAENFFKQENSYRTPIGTVASNCGFATHAHFTRTFKQRYGMSPRELMDATALANRVQDGRFERYTY</sequence>
<evidence type="ECO:0000256" key="1">
    <source>
        <dbReference type="ARBA" id="ARBA00023015"/>
    </source>
</evidence>
<organism evidence="5 6">
    <name type="scientific">Paraburkholderia solisilvae</name>
    <dbReference type="NCBI Taxonomy" id="624376"/>
    <lineage>
        <taxon>Bacteria</taxon>
        <taxon>Pseudomonadati</taxon>
        <taxon>Pseudomonadota</taxon>
        <taxon>Betaproteobacteria</taxon>
        <taxon>Burkholderiales</taxon>
        <taxon>Burkholderiaceae</taxon>
        <taxon>Paraburkholderia</taxon>
    </lineage>
</organism>
<protein>
    <submittedName>
        <fullName evidence="5">HTH-type transcriptional activator RhaR</fullName>
    </submittedName>
</protein>
<dbReference type="AlphaFoldDB" id="A0A6J5EX12"/>
<dbReference type="InterPro" id="IPR009057">
    <property type="entry name" value="Homeodomain-like_sf"/>
</dbReference>
<dbReference type="InterPro" id="IPR018060">
    <property type="entry name" value="HTH_AraC"/>
</dbReference>
<dbReference type="PRINTS" id="PR00032">
    <property type="entry name" value="HTHARAC"/>
</dbReference>
<feature type="domain" description="HTH araC/xylS-type" evidence="4">
    <location>
        <begin position="206"/>
        <end position="308"/>
    </location>
</feature>
<reference evidence="5 6" key="1">
    <citation type="submission" date="2020-04" db="EMBL/GenBank/DDBJ databases">
        <authorList>
            <person name="De Canck E."/>
        </authorList>
    </citation>
    <scope>NUCLEOTIDE SEQUENCE [LARGE SCALE GENOMIC DNA]</scope>
    <source>
        <strain evidence="5 6">LMG 29739</strain>
    </source>
</reference>
<proteinExistence type="predicted"/>
<dbReference type="InterPro" id="IPR035418">
    <property type="entry name" value="AraC-bd_2"/>
</dbReference>
<dbReference type="SUPFAM" id="SSF51215">
    <property type="entry name" value="Regulatory protein AraC"/>
    <property type="match status" value="1"/>
</dbReference>
<dbReference type="Proteomes" id="UP000494329">
    <property type="component" value="Unassembled WGS sequence"/>
</dbReference>
<evidence type="ECO:0000313" key="5">
    <source>
        <dbReference type="EMBL" id="CAB3771139.1"/>
    </source>
</evidence>
<keyword evidence="3" id="KW-0804">Transcription</keyword>